<dbReference type="eggNOG" id="COG1451">
    <property type="taxonomic scope" value="Bacteria"/>
</dbReference>
<keyword evidence="3" id="KW-1185">Reference proteome</keyword>
<dbReference type="OrthoDB" id="9811177at2"/>
<evidence type="ECO:0000313" key="2">
    <source>
        <dbReference type="EMBL" id="BAM08113.1"/>
    </source>
</evidence>
<feature type="domain" description="YgjP-like metallopeptidase" evidence="1">
    <location>
        <begin position="49"/>
        <end position="250"/>
    </location>
</feature>
<sequence>MIRSNTTDKQLESSGFLPNDLEVEISAHRSPTRYGLSFQPVPKGVGWALHLKVPRGTSEEKIREILYRHRRWINARFQRFRQGILHSHANHPEHSGKNHESLILFDGIFHRIIIEKNHPGPDGKRVFTNPDQTITVQSPGDLSDHEAALAIREFFLSEMIRRTSGILKHRSQQLNLYPKKVVIRNTKRQWGSMNRHGVMSLSLRLAQMTEEILDLVIVHELCHMLHPNHGESFNTLLTRLTPDHRQKMKEISAIWTFGETPLWEAGFSSLPIPDNLLPQPHNSPKT</sequence>
<evidence type="ECO:0000259" key="1">
    <source>
        <dbReference type="Pfam" id="PF01863"/>
    </source>
</evidence>
<organism evidence="2 3">
    <name type="scientific">Leptospirillum ferrooxidans (strain C2-3)</name>
    <dbReference type="NCBI Taxonomy" id="1162668"/>
    <lineage>
        <taxon>Bacteria</taxon>
        <taxon>Pseudomonadati</taxon>
        <taxon>Nitrospirota</taxon>
        <taxon>Nitrospiria</taxon>
        <taxon>Nitrospirales</taxon>
        <taxon>Nitrospiraceae</taxon>
        <taxon>Leptospirillum</taxon>
    </lineage>
</organism>
<dbReference type="AlphaFoldDB" id="I0IS64"/>
<dbReference type="InterPro" id="IPR053136">
    <property type="entry name" value="UTP_pyrophosphatase-like"/>
</dbReference>
<accession>I0IS64</accession>
<dbReference type="PATRIC" id="fig|1162668.3.peg.2899"/>
<dbReference type="PANTHER" id="PTHR30399:SF1">
    <property type="entry name" value="UTP PYROPHOSPHATASE"/>
    <property type="match status" value="1"/>
</dbReference>
<dbReference type="CDD" id="cd07344">
    <property type="entry name" value="M48_yhfN_like"/>
    <property type="match status" value="1"/>
</dbReference>
<name>I0IS64_LEPFC</name>
<dbReference type="PANTHER" id="PTHR30399">
    <property type="entry name" value="UNCHARACTERIZED PROTEIN YGJP"/>
    <property type="match status" value="1"/>
</dbReference>
<dbReference type="EMBL" id="AP012342">
    <property type="protein sequence ID" value="BAM08113.1"/>
    <property type="molecule type" value="Genomic_DNA"/>
</dbReference>
<dbReference type="Proteomes" id="UP000007382">
    <property type="component" value="Chromosome"/>
</dbReference>
<protein>
    <recommendedName>
        <fullName evidence="1">YgjP-like metallopeptidase domain-containing protein</fullName>
    </recommendedName>
</protein>
<dbReference type="KEGG" id="lfc:LFE_2442"/>
<dbReference type="RefSeq" id="WP_014450596.1">
    <property type="nucleotide sequence ID" value="NC_017094.1"/>
</dbReference>
<dbReference type="STRING" id="1162668.LFE_2442"/>
<reference evidence="3" key="2">
    <citation type="submission" date="2012-03" db="EMBL/GenBank/DDBJ databases">
        <title>The complete genome sequence of the pioneer microbe on fresh volcanic deposit, Leptospirillum ferrooxidans strain C2-3.</title>
        <authorList>
            <person name="Fujimura R."/>
            <person name="Sato Y."/>
            <person name="Nishizawa T."/>
            <person name="Nanba K."/>
            <person name="Oshima K."/>
            <person name="Hattori M."/>
            <person name="Kamijo T."/>
            <person name="Ohta H."/>
        </authorList>
    </citation>
    <scope>NUCLEOTIDE SEQUENCE [LARGE SCALE GENOMIC DNA]</scope>
    <source>
        <strain evidence="3">C2-3</strain>
    </source>
</reference>
<dbReference type="Gene3D" id="3.30.2010.10">
    <property type="entry name" value="Metalloproteases ('zincins'), catalytic domain"/>
    <property type="match status" value="1"/>
</dbReference>
<reference evidence="2 3" key="1">
    <citation type="journal article" date="2012" name="J. Bacteriol.">
        <title>Complete Genome Sequence of Leptospirillum ferrooxidans Strain C2-3, Isolated from a Fresh Volcanic Ash Deposit on the Island of Miyake, Japan.</title>
        <authorList>
            <person name="Fujimura R."/>
            <person name="Sato Y."/>
            <person name="Nishizawa T."/>
            <person name="Oshima K."/>
            <person name="Kim S.-W."/>
            <person name="Hattori M."/>
            <person name="Kamijo T."/>
            <person name="Ohta H."/>
        </authorList>
    </citation>
    <scope>NUCLEOTIDE SEQUENCE [LARGE SCALE GENOMIC DNA]</scope>
    <source>
        <strain evidence="2 3">C2-3</strain>
    </source>
</reference>
<evidence type="ECO:0000313" key="3">
    <source>
        <dbReference type="Proteomes" id="UP000007382"/>
    </source>
</evidence>
<dbReference type="InterPro" id="IPR002725">
    <property type="entry name" value="YgjP-like_metallopeptidase"/>
</dbReference>
<proteinExistence type="predicted"/>
<dbReference type="HOGENOM" id="CLU_972527_0_0_0"/>
<dbReference type="Pfam" id="PF01863">
    <property type="entry name" value="YgjP-like"/>
    <property type="match status" value="1"/>
</dbReference>
<gene>
    <name evidence="2" type="ordered locus">LFE_2442</name>
</gene>